<dbReference type="OMA" id="WDFFYRQ"/>
<feature type="region of interest" description="Disordered" evidence="13">
    <location>
        <begin position="518"/>
        <end position="544"/>
    </location>
</feature>
<evidence type="ECO:0000256" key="7">
    <source>
        <dbReference type="ARBA" id="ARBA00023017"/>
    </source>
</evidence>
<keyword evidence="9" id="KW-0505">Motor protein</keyword>
<dbReference type="Pfam" id="PF00400">
    <property type="entry name" value="WD40"/>
    <property type="match status" value="2"/>
</dbReference>
<feature type="repeat" description="WD" evidence="12">
    <location>
        <begin position="258"/>
        <end position="301"/>
    </location>
</feature>
<reference evidence="14 15" key="1">
    <citation type="journal article" date="2015" name="Genome Biol. Evol.">
        <title>Phylogenomic analyses indicate that early fungi evolved digesting cell walls of algal ancestors of land plants.</title>
        <authorList>
            <person name="Chang Y."/>
            <person name="Wang S."/>
            <person name="Sekimoto S."/>
            <person name="Aerts A.L."/>
            <person name="Choi C."/>
            <person name="Clum A."/>
            <person name="LaButti K.M."/>
            <person name="Lindquist E.A."/>
            <person name="Yee Ngan C."/>
            <person name="Ohm R.A."/>
            <person name="Salamov A.A."/>
            <person name="Grigoriev I.V."/>
            <person name="Spatafora J.W."/>
            <person name="Berbee M.L."/>
        </authorList>
    </citation>
    <scope>NUCLEOTIDE SEQUENCE [LARGE SCALE GENOMIC DNA]</scope>
    <source>
        <strain evidence="14 15">JEL478</strain>
    </source>
</reference>
<keyword evidence="5" id="KW-0493">Microtubule</keyword>
<evidence type="ECO:0000313" key="14">
    <source>
        <dbReference type="EMBL" id="KXS16505.1"/>
    </source>
</evidence>
<evidence type="ECO:0000256" key="8">
    <source>
        <dbReference type="ARBA" id="ARBA00023069"/>
    </source>
</evidence>
<dbReference type="GO" id="GO:0045503">
    <property type="term" value="F:dynein light chain binding"/>
    <property type="evidence" value="ECO:0007669"/>
    <property type="project" value="TreeGrafter"/>
</dbReference>
<accession>A0A139AJB9</accession>
<keyword evidence="15" id="KW-1185">Reference proteome</keyword>
<keyword evidence="11" id="KW-0966">Cell projection</keyword>
<evidence type="ECO:0000256" key="13">
    <source>
        <dbReference type="SAM" id="MobiDB-lite"/>
    </source>
</evidence>
<dbReference type="STRING" id="1344416.A0A139AJB9"/>
<evidence type="ECO:0000256" key="9">
    <source>
        <dbReference type="ARBA" id="ARBA00023175"/>
    </source>
</evidence>
<dbReference type="SUPFAM" id="SSF50978">
    <property type="entry name" value="WD40 repeat-like"/>
    <property type="match status" value="1"/>
</dbReference>
<dbReference type="InterPro" id="IPR036322">
    <property type="entry name" value="WD40_repeat_dom_sf"/>
</dbReference>
<keyword evidence="8" id="KW-0969">Cilium</keyword>
<dbReference type="GO" id="GO:0036158">
    <property type="term" value="P:outer dynein arm assembly"/>
    <property type="evidence" value="ECO:0007669"/>
    <property type="project" value="TreeGrafter"/>
</dbReference>
<dbReference type="InterPro" id="IPR001680">
    <property type="entry name" value="WD40_rpt"/>
</dbReference>
<evidence type="ECO:0000256" key="1">
    <source>
        <dbReference type="ARBA" id="ARBA00004430"/>
    </source>
</evidence>
<dbReference type="OrthoDB" id="366230at2759"/>
<evidence type="ECO:0000256" key="5">
    <source>
        <dbReference type="ARBA" id="ARBA00022701"/>
    </source>
</evidence>
<dbReference type="PANTHER" id="PTHR12442:SF7">
    <property type="entry name" value="DYNEIN AXONEMAL INTERMEDIATE CHAIN 2"/>
    <property type="match status" value="1"/>
</dbReference>
<evidence type="ECO:0000256" key="10">
    <source>
        <dbReference type="ARBA" id="ARBA00023212"/>
    </source>
</evidence>
<name>A0A139AJB9_GONPJ</name>
<evidence type="ECO:0000256" key="6">
    <source>
        <dbReference type="ARBA" id="ARBA00022737"/>
    </source>
</evidence>
<keyword evidence="3" id="KW-0963">Cytoplasm</keyword>
<dbReference type="GO" id="GO:0036157">
    <property type="term" value="C:outer dynein arm"/>
    <property type="evidence" value="ECO:0007669"/>
    <property type="project" value="TreeGrafter"/>
</dbReference>
<protein>
    <submittedName>
        <fullName evidence="14">WD40 repeat-like protein</fullName>
    </submittedName>
</protein>
<comment type="subcellular location">
    <subcellularLocation>
        <location evidence="1">Cytoplasm</location>
        <location evidence="1">Cytoskeleton</location>
        <location evidence="1">Cilium axoneme</location>
    </subcellularLocation>
</comment>
<dbReference type="PANTHER" id="PTHR12442">
    <property type="entry name" value="DYNEIN INTERMEDIATE CHAIN"/>
    <property type="match status" value="1"/>
</dbReference>
<feature type="repeat" description="WD" evidence="12">
    <location>
        <begin position="418"/>
        <end position="432"/>
    </location>
</feature>
<dbReference type="EMBL" id="KQ965752">
    <property type="protein sequence ID" value="KXS16505.1"/>
    <property type="molecule type" value="Genomic_DNA"/>
</dbReference>
<evidence type="ECO:0000256" key="2">
    <source>
        <dbReference type="ARBA" id="ARBA00011059"/>
    </source>
</evidence>
<organism evidence="14 15">
    <name type="scientific">Gonapodya prolifera (strain JEL478)</name>
    <name type="common">Monoblepharis prolifera</name>
    <dbReference type="NCBI Taxonomy" id="1344416"/>
    <lineage>
        <taxon>Eukaryota</taxon>
        <taxon>Fungi</taxon>
        <taxon>Fungi incertae sedis</taxon>
        <taxon>Chytridiomycota</taxon>
        <taxon>Chytridiomycota incertae sedis</taxon>
        <taxon>Monoblepharidomycetes</taxon>
        <taxon>Monoblepharidales</taxon>
        <taxon>Gonapodyaceae</taxon>
        <taxon>Gonapodya</taxon>
    </lineage>
</organism>
<dbReference type="InterPro" id="IPR015943">
    <property type="entry name" value="WD40/YVTN_repeat-like_dom_sf"/>
</dbReference>
<keyword evidence="10" id="KW-0206">Cytoskeleton</keyword>
<dbReference type="SMART" id="SM00320">
    <property type="entry name" value="WD40"/>
    <property type="match status" value="5"/>
</dbReference>
<gene>
    <name evidence="14" type="ORF">M427DRAFT_55459</name>
</gene>
<evidence type="ECO:0000256" key="4">
    <source>
        <dbReference type="ARBA" id="ARBA00022574"/>
    </source>
</evidence>
<dbReference type="Proteomes" id="UP000070544">
    <property type="component" value="Unassembled WGS sequence"/>
</dbReference>
<evidence type="ECO:0000256" key="11">
    <source>
        <dbReference type="ARBA" id="ARBA00023273"/>
    </source>
</evidence>
<dbReference type="PROSITE" id="PS50082">
    <property type="entry name" value="WD_REPEATS_2"/>
    <property type="match status" value="2"/>
</dbReference>
<dbReference type="AlphaFoldDB" id="A0A139AJB9"/>
<dbReference type="InterPro" id="IPR050687">
    <property type="entry name" value="Dynein_IC"/>
</dbReference>
<proteinExistence type="inferred from homology"/>
<comment type="similarity">
    <text evidence="2">Belongs to the dynein intermediate chain family.</text>
</comment>
<dbReference type="GO" id="GO:0045504">
    <property type="term" value="F:dynein heavy chain binding"/>
    <property type="evidence" value="ECO:0007669"/>
    <property type="project" value="TreeGrafter"/>
</dbReference>
<evidence type="ECO:0000256" key="3">
    <source>
        <dbReference type="ARBA" id="ARBA00022490"/>
    </source>
</evidence>
<evidence type="ECO:0000256" key="12">
    <source>
        <dbReference type="PROSITE-ProRule" id="PRU00221"/>
    </source>
</evidence>
<keyword evidence="6" id="KW-0677">Repeat</keyword>
<dbReference type="GO" id="GO:0005874">
    <property type="term" value="C:microtubule"/>
    <property type="evidence" value="ECO:0007669"/>
    <property type="project" value="UniProtKB-KW"/>
</dbReference>
<dbReference type="GO" id="GO:0003341">
    <property type="term" value="P:cilium movement"/>
    <property type="evidence" value="ECO:0007669"/>
    <property type="project" value="TreeGrafter"/>
</dbReference>
<evidence type="ECO:0000313" key="15">
    <source>
        <dbReference type="Proteomes" id="UP000070544"/>
    </source>
</evidence>
<keyword evidence="4 12" id="KW-0853">WD repeat</keyword>
<keyword evidence="7" id="KW-0243">Dynein</keyword>
<sequence>MEIVYVYQRKRKEYGKQPLFRDRETILSTNILPDPSLSRNFVVRNPSNTEMQAGPDLSEHDANTESVAYESHGILHLQGGWPKDVDPTDVEHTIRYRKKIEKDEDYARVVQELGETVEHCIKQNNAIDIYQEYFLDNQDVLCAEPASAKSVNVFRDPAPTPRPASHLSWYPDSGHKLAVAYSPLSFQHSTPASLDSYIWDVENPNAPDQTLTPQGSGLVCLKYNPKDPHILVGGCYSGTLSYWDTRKGPYPADTTPVAKSHRDPVYGISWVQSKSGAEFFSCSTDGQVLWWDIRKMDAPTESLLLDPEKNGTVVGGTVVEFEATMATKFMVGSETGSIFLCNKKAKSANERIQHVVPAHIGPIYSLQRNPFFTKNFLSVGDWTTKLWFEDIKTPLLSTRPAASYLVDACWSPTRPAVFFTGSMDGTVDVWDLAFKQGDPVVSVQVSPSPIHSVKVQDHGKLLAVASRDGSTTVLELSEGLAKLQGSEKQTMSAMFEREAKREKTLEAAAREKRLKAQQAAAQGKRPGSGAAAAAEADADEELLKELEEADKDFWTTVGIVKKPNAVSVEEGEKRGEQ</sequence>
<dbReference type="Gene3D" id="2.130.10.10">
    <property type="entry name" value="YVTN repeat-like/Quinoprotein amine dehydrogenase"/>
    <property type="match status" value="2"/>
</dbReference>